<sequence length="102" mass="12322">MAPPSKKERNAYKNKLNKERKKERKNQERIDKELKELKDALKQSELYASNLEAENDRNKLKIQALESLVVELRKEKDNCFRIFNYKKLVEWEENLNKSKNIK</sequence>
<comment type="caution">
    <text evidence="1">The sequence shown here is derived from an EMBL/GenBank/DDBJ whole genome shotgun (WGS) entry which is preliminary data.</text>
</comment>
<evidence type="ECO:0000313" key="2">
    <source>
        <dbReference type="Proteomes" id="UP001239111"/>
    </source>
</evidence>
<accession>A0ACC2PIT3</accession>
<name>A0ACC2PIT3_9HYME</name>
<dbReference type="EMBL" id="CM056741">
    <property type="protein sequence ID" value="KAJ8683361.1"/>
    <property type="molecule type" value="Genomic_DNA"/>
</dbReference>
<keyword evidence="2" id="KW-1185">Reference proteome</keyword>
<dbReference type="Proteomes" id="UP001239111">
    <property type="component" value="Chromosome 1"/>
</dbReference>
<reference evidence="1" key="1">
    <citation type="submission" date="2023-04" db="EMBL/GenBank/DDBJ databases">
        <title>A chromosome-level genome assembly of the parasitoid wasp Eretmocerus hayati.</title>
        <authorList>
            <person name="Zhong Y."/>
            <person name="Liu S."/>
            <person name="Liu Y."/>
        </authorList>
    </citation>
    <scope>NUCLEOTIDE SEQUENCE</scope>
    <source>
        <strain evidence="1">ZJU_SS_LIU_2023</strain>
    </source>
</reference>
<proteinExistence type="predicted"/>
<protein>
    <submittedName>
        <fullName evidence="1">Uncharacterized protein</fullName>
    </submittedName>
</protein>
<gene>
    <name evidence="1" type="ORF">QAD02_019153</name>
</gene>
<evidence type="ECO:0000313" key="1">
    <source>
        <dbReference type="EMBL" id="KAJ8683361.1"/>
    </source>
</evidence>
<organism evidence="1 2">
    <name type="scientific">Eretmocerus hayati</name>
    <dbReference type="NCBI Taxonomy" id="131215"/>
    <lineage>
        <taxon>Eukaryota</taxon>
        <taxon>Metazoa</taxon>
        <taxon>Ecdysozoa</taxon>
        <taxon>Arthropoda</taxon>
        <taxon>Hexapoda</taxon>
        <taxon>Insecta</taxon>
        <taxon>Pterygota</taxon>
        <taxon>Neoptera</taxon>
        <taxon>Endopterygota</taxon>
        <taxon>Hymenoptera</taxon>
        <taxon>Apocrita</taxon>
        <taxon>Proctotrupomorpha</taxon>
        <taxon>Chalcidoidea</taxon>
        <taxon>Aphelinidae</taxon>
        <taxon>Aphelininae</taxon>
        <taxon>Eretmocerus</taxon>
    </lineage>
</organism>